<dbReference type="SUPFAM" id="SSF50156">
    <property type="entry name" value="PDZ domain-like"/>
    <property type="match status" value="1"/>
</dbReference>
<name>A0A8T2KDT7_9PIPI</name>
<comment type="similarity">
    <text evidence="4">Belongs to the synaptopodin family.</text>
</comment>
<feature type="region of interest" description="Disordered" evidence="5">
    <location>
        <begin position="524"/>
        <end position="555"/>
    </location>
</feature>
<dbReference type="PANTHER" id="PTHR24217:SF9">
    <property type="entry name" value="SYNAPTOPODIN-2"/>
    <property type="match status" value="1"/>
</dbReference>
<dbReference type="GO" id="GO:0005634">
    <property type="term" value="C:nucleus"/>
    <property type="evidence" value="ECO:0007669"/>
    <property type="project" value="TreeGrafter"/>
</dbReference>
<proteinExistence type="inferred from homology"/>
<dbReference type="Proteomes" id="UP000812440">
    <property type="component" value="Chromosome 1"/>
</dbReference>
<evidence type="ECO:0000256" key="4">
    <source>
        <dbReference type="ARBA" id="ARBA00038161"/>
    </source>
</evidence>
<feature type="compositionally biased region" description="Acidic residues" evidence="5">
    <location>
        <begin position="370"/>
        <end position="383"/>
    </location>
</feature>
<keyword evidence="3" id="KW-0597">Phosphoprotein</keyword>
<feature type="region of interest" description="Disordered" evidence="5">
    <location>
        <begin position="871"/>
        <end position="910"/>
    </location>
</feature>
<dbReference type="OrthoDB" id="6502734at2759"/>
<organism evidence="7 8">
    <name type="scientific">Hymenochirus boettgeri</name>
    <name type="common">Congo dwarf clawed frog</name>
    <dbReference type="NCBI Taxonomy" id="247094"/>
    <lineage>
        <taxon>Eukaryota</taxon>
        <taxon>Metazoa</taxon>
        <taxon>Chordata</taxon>
        <taxon>Craniata</taxon>
        <taxon>Vertebrata</taxon>
        <taxon>Euteleostomi</taxon>
        <taxon>Amphibia</taxon>
        <taxon>Batrachia</taxon>
        <taxon>Anura</taxon>
        <taxon>Pipoidea</taxon>
        <taxon>Pipidae</taxon>
        <taxon>Pipinae</taxon>
        <taxon>Hymenochirus</taxon>
    </lineage>
</organism>
<feature type="compositionally biased region" description="Low complexity" evidence="5">
    <location>
        <begin position="720"/>
        <end position="730"/>
    </location>
</feature>
<feature type="region of interest" description="Disordered" evidence="5">
    <location>
        <begin position="562"/>
        <end position="581"/>
    </location>
</feature>
<comment type="caution">
    <text evidence="7">The sequence shown here is derived from an EMBL/GenBank/DDBJ whole genome shotgun (WGS) entry which is preliminary data.</text>
</comment>
<feature type="compositionally biased region" description="Polar residues" evidence="5">
    <location>
        <begin position="761"/>
        <end position="786"/>
    </location>
</feature>
<dbReference type="AlphaFoldDB" id="A0A8T2KDT7"/>
<dbReference type="InterPro" id="IPR036034">
    <property type="entry name" value="PDZ_sf"/>
</dbReference>
<evidence type="ECO:0000313" key="7">
    <source>
        <dbReference type="EMBL" id="KAG8454034.1"/>
    </source>
</evidence>
<feature type="region of interest" description="Disordered" evidence="5">
    <location>
        <begin position="600"/>
        <end position="656"/>
    </location>
</feature>
<dbReference type="EMBL" id="JAACNH010000001">
    <property type="protein sequence ID" value="KAG8454034.1"/>
    <property type="molecule type" value="Genomic_DNA"/>
</dbReference>
<dbReference type="Gene3D" id="2.30.42.10">
    <property type="match status" value="1"/>
</dbReference>
<feature type="region of interest" description="Disordered" evidence="5">
    <location>
        <begin position="282"/>
        <end position="321"/>
    </location>
</feature>
<feature type="compositionally biased region" description="Polar residues" evidence="5">
    <location>
        <begin position="76"/>
        <end position="92"/>
    </location>
</feature>
<dbReference type="GO" id="GO:0032233">
    <property type="term" value="P:positive regulation of actin filament bundle assembly"/>
    <property type="evidence" value="ECO:0007669"/>
    <property type="project" value="TreeGrafter"/>
</dbReference>
<feature type="compositionally biased region" description="Low complexity" evidence="5">
    <location>
        <begin position="881"/>
        <end position="896"/>
    </location>
</feature>
<dbReference type="PANTHER" id="PTHR24217">
    <property type="entry name" value="PUTATIVE-RELATED"/>
    <property type="match status" value="1"/>
</dbReference>
<sequence>VKSPSKADSAGLCEGDEVISINGAPCTDIPYSEVVALIEKSVETLQLLVKRALNKTTGGGPVNVGDPIIKREEFSESTTLQTSPTQESVTRNGDVSVAQDLSFCTLTVCDTGVENDTEILQGPQITPKGLNSGNTPVVVTHAEEKQGSVIEFQHSLSQDNHVGSAPIITVLGNENDKLLGINENDQEKERLPVDDVCFSQKEGPAQMSSTIFQISSRQESKIIRAAEGNDPSFPRVQLILDCSGIEKEEAKSQPDRGCVVSKEEGGLLEAPPAAVSFRITAEESEKGEEDQQAESDHTRPQKHRARHARLRRSESLSEKQVKEAKSKCKSIALLLTAAPNPKSKGVLMFKKRRQRARKYTLVSYGTGETEQQEYEEGEEDEENKENTFQVTLYGASESDIDEDFFSDPENEAQIVTFDWDTGIVEAERKTISSKTMEELPETKGKGVLMFAKRKQRMEQITAEQEEIRKHTIEEHSAMTENTKNAVHYQLQQTETSKSQSCVSKRYIEVSQGQGRVQNGFVGAHESGPSFEHSEFQNPSALNRTAKPFGSFQNRSALPFSSSRNITSPVSDAPAPPPYSSVTSPCEPLYHVPSTVAGTAQPSVWAPSHSTEQIASRDERISVPASRTGILQDTKRRNTSKPMFTFKEQPKLSPNPELLSLVQNREGKRTTGAGNESGPEEDYLSLGAEACNFMQVQIGKQKMPPPVAPKPLVKSPTAMTPVSPVWSPPSSQTQGYPSQIISQCAGPTQDTAAQPSFYCSKPPNTLNLSGNFRDSSKSAPSANQTKTPKTHPVIPLGSNAAAGGLGPAYEMPALSGKGAALFAKRQSRMEKFVVDSATVQANIARPISPTPSLPSSWKYSSNVRAPPPLAYNPIQSPLYPPAANKSTSKAGSSTTANTKRKPTKALSPLEVMKHQPYQLDTSLFTFQPPSDTASEAAPSKQSSKANFQPPVKQSQSTKPVHASSNFQSEPAYSQPSYNAQPSFQSSVFTPTESSSPVGYPMPARQESPVSTLIPPPRPKFSARKAGAATQESYDGRPHLFLGRSSSSGIIQSFRSPSSPLLFEPSPDYITRQVSTPDTPSRRMTPWKAATISPLGLVNDPFMTQTIHESVSANVVSAARRKTLPGSSGAWKSASNAQAGTGLYMGYPDRKLSGAATVPKNIISAPSFQCGYQLRYPYSSQHSIKNPNSVPLETRSEYGMPIARNTNYNALPRAWRR</sequence>
<feature type="non-terminal residue" evidence="7">
    <location>
        <position position="1215"/>
    </location>
</feature>
<feature type="compositionally biased region" description="Basic and acidic residues" evidence="5">
    <location>
        <begin position="311"/>
        <end position="321"/>
    </location>
</feature>
<feature type="domain" description="PDZ" evidence="6">
    <location>
        <begin position="1"/>
        <end position="53"/>
    </location>
</feature>
<evidence type="ECO:0000256" key="5">
    <source>
        <dbReference type="SAM" id="MobiDB-lite"/>
    </source>
</evidence>
<feature type="compositionally biased region" description="Polar residues" evidence="5">
    <location>
        <begin position="922"/>
        <end position="995"/>
    </location>
</feature>
<evidence type="ECO:0000259" key="6">
    <source>
        <dbReference type="PROSITE" id="PS50106"/>
    </source>
</evidence>
<feature type="compositionally biased region" description="Polar residues" evidence="5">
    <location>
        <begin position="731"/>
        <end position="753"/>
    </location>
</feature>
<evidence type="ECO:0000256" key="3">
    <source>
        <dbReference type="ARBA" id="ARBA00022553"/>
    </source>
</evidence>
<dbReference type="InterPro" id="IPR051976">
    <property type="entry name" value="Synaptopodin_domain"/>
</dbReference>
<feature type="region of interest" description="Disordered" evidence="5">
    <location>
        <begin position="712"/>
        <end position="797"/>
    </location>
</feature>
<gene>
    <name evidence="7" type="ORF">GDO86_000606</name>
</gene>
<dbReference type="InterPro" id="IPR001478">
    <property type="entry name" value="PDZ"/>
</dbReference>
<feature type="region of interest" description="Disordered" evidence="5">
    <location>
        <begin position="922"/>
        <end position="1029"/>
    </location>
</feature>
<dbReference type="GO" id="GO:0003779">
    <property type="term" value="F:actin binding"/>
    <property type="evidence" value="ECO:0007669"/>
    <property type="project" value="TreeGrafter"/>
</dbReference>
<protein>
    <recommendedName>
        <fullName evidence="6">PDZ domain-containing protein</fullName>
    </recommendedName>
</protein>
<dbReference type="GO" id="GO:0030018">
    <property type="term" value="C:Z disc"/>
    <property type="evidence" value="ECO:0007669"/>
    <property type="project" value="TreeGrafter"/>
</dbReference>
<reference evidence="7" key="1">
    <citation type="thesis" date="2020" institute="ProQuest LLC" country="789 East Eisenhower Parkway, Ann Arbor, MI, USA">
        <title>Comparative Genomics and Chromosome Evolution.</title>
        <authorList>
            <person name="Mudd A.B."/>
        </authorList>
    </citation>
    <scope>NUCLEOTIDE SEQUENCE</scope>
    <source>
        <strain evidence="7">Female2</strain>
        <tissue evidence="7">Blood</tissue>
    </source>
</reference>
<feature type="region of interest" description="Disordered" evidence="5">
    <location>
        <begin position="73"/>
        <end position="92"/>
    </location>
</feature>
<accession>A0A8T2KDT7</accession>
<evidence type="ECO:0000256" key="2">
    <source>
        <dbReference type="ARBA" id="ARBA00022490"/>
    </source>
</evidence>
<feature type="compositionally biased region" description="Basic residues" evidence="5">
    <location>
        <begin position="300"/>
        <end position="310"/>
    </location>
</feature>
<feature type="region of interest" description="Disordered" evidence="5">
    <location>
        <begin position="366"/>
        <end position="385"/>
    </location>
</feature>
<comment type="subcellular location">
    <subcellularLocation>
        <location evidence="1">Cytoplasm</location>
    </subcellularLocation>
</comment>
<keyword evidence="8" id="KW-1185">Reference proteome</keyword>
<evidence type="ECO:0000256" key="1">
    <source>
        <dbReference type="ARBA" id="ARBA00004496"/>
    </source>
</evidence>
<feature type="compositionally biased region" description="Polar residues" evidence="5">
    <location>
        <begin position="600"/>
        <end position="613"/>
    </location>
</feature>
<evidence type="ECO:0000313" key="8">
    <source>
        <dbReference type="Proteomes" id="UP000812440"/>
    </source>
</evidence>
<dbReference type="Pfam" id="PF00595">
    <property type="entry name" value="PDZ"/>
    <property type="match status" value="1"/>
</dbReference>
<keyword evidence="2" id="KW-0963">Cytoplasm</keyword>
<dbReference type="PROSITE" id="PS50106">
    <property type="entry name" value="PDZ"/>
    <property type="match status" value="1"/>
</dbReference>
<dbReference type="GO" id="GO:0015629">
    <property type="term" value="C:actin cytoskeleton"/>
    <property type="evidence" value="ECO:0007669"/>
    <property type="project" value="TreeGrafter"/>
</dbReference>